<protein>
    <submittedName>
        <fullName evidence="1">Uncharacterized protein</fullName>
    </submittedName>
</protein>
<accession>A0A427BA68</accession>
<comment type="caution">
    <text evidence="1">The sequence shown here is derived from an EMBL/GenBank/DDBJ whole genome shotgun (WGS) entry which is preliminary data.</text>
</comment>
<evidence type="ECO:0000313" key="2">
    <source>
        <dbReference type="Proteomes" id="UP000287651"/>
    </source>
</evidence>
<name>A0A427BA68_ENSVE</name>
<feature type="non-terminal residue" evidence="1">
    <location>
        <position position="1"/>
    </location>
</feature>
<gene>
    <name evidence="1" type="ORF">B296_00009476</name>
</gene>
<evidence type="ECO:0000313" key="1">
    <source>
        <dbReference type="EMBL" id="RRT85377.1"/>
    </source>
</evidence>
<dbReference type="EMBL" id="AMZH03000126">
    <property type="protein sequence ID" value="RRT85377.1"/>
    <property type="molecule type" value="Genomic_DNA"/>
</dbReference>
<proteinExistence type="predicted"/>
<reference evidence="1 2" key="1">
    <citation type="journal article" date="2014" name="Agronomy (Basel)">
        <title>A Draft Genome Sequence for Ensete ventricosum, the Drought-Tolerant Tree Against Hunger.</title>
        <authorList>
            <person name="Harrison J."/>
            <person name="Moore K.A."/>
            <person name="Paszkiewicz K."/>
            <person name="Jones T."/>
            <person name="Grant M."/>
            <person name="Ambacheew D."/>
            <person name="Muzemil S."/>
            <person name="Studholme D.J."/>
        </authorList>
    </citation>
    <scope>NUCLEOTIDE SEQUENCE [LARGE SCALE GENOMIC DNA]</scope>
</reference>
<organism evidence="1 2">
    <name type="scientific">Ensete ventricosum</name>
    <name type="common">Abyssinian banana</name>
    <name type="synonym">Musa ensete</name>
    <dbReference type="NCBI Taxonomy" id="4639"/>
    <lineage>
        <taxon>Eukaryota</taxon>
        <taxon>Viridiplantae</taxon>
        <taxon>Streptophyta</taxon>
        <taxon>Embryophyta</taxon>
        <taxon>Tracheophyta</taxon>
        <taxon>Spermatophyta</taxon>
        <taxon>Magnoliopsida</taxon>
        <taxon>Liliopsida</taxon>
        <taxon>Zingiberales</taxon>
        <taxon>Musaceae</taxon>
        <taxon>Ensete</taxon>
    </lineage>
</organism>
<dbReference type="AlphaFoldDB" id="A0A427BA68"/>
<sequence length="111" mass="12519">RSSRPHRFRFHVVIESNMHHRQQQRGRKTFPVVAKAFSHFRTQIRKPHHGFGGLSFLPGLSLAGTGGPMSLSHRGTRAGIVTPIAWSFVRRTMDPTDRTALIALPLDMDKP</sequence>
<dbReference type="Proteomes" id="UP000287651">
    <property type="component" value="Unassembled WGS sequence"/>
</dbReference>